<evidence type="ECO:0000256" key="8">
    <source>
        <dbReference type="ARBA" id="ARBA00022989"/>
    </source>
</evidence>
<dbReference type="SUPFAM" id="SSF54523">
    <property type="entry name" value="Pili subunits"/>
    <property type="match status" value="1"/>
</dbReference>
<evidence type="ECO:0000256" key="5">
    <source>
        <dbReference type="ARBA" id="ARBA00022519"/>
    </source>
</evidence>
<dbReference type="PIRSF" id="PIRSF002786">
    <property type="entry name" value="XcpX"/>
    <property type="match status" value="1"/>
</dbReference>
<comment type="subcellular location">
    <subcellularLocation>
        <location evidence="1 10">Cell inner membrane</location>
    </subcellularLocation>
</comment>
<keyword evidence="3 10" id="KW-0813">Transport</keyword>
<comment type="similarity">
    <text evidence="2 10">Belongs to the GSP K family.</text>
</comment>
<name>A0A0N0LU76_9GAMM</name>
<dbReference type="GO" id="GO:0009306">
    <property type="term" value="P:protein secretion"/>
    <property type="evidence" value="ECO:0007669"/>
    <property type="project" value="InterPro"/>
</dbReference>
<dbReference type="SUPFAM" id="SSF158544">
    <property type="entry name" value="GspK insert domain-like"/>
    <property type="match status" value="2"/>
</dbReference>
<dbReference type="PANTHER" id="PTHR38831">
    <property type="entry name" value="TYPE II SECRETION SYSTEM PROTEIN K"/>
    <property type="match status" value="1"/>
</dbReference>
<sequence>MAKGAVLNHKPQQGAALIIVLFIVALASILAVEMSSNLLIQVQKSTNIQGHQQAKWYAYAAEELAIKALLQSKKDDPDKTTLKQIWAQQGDVPYPVDNGTLQGKIIDLQACLNLNALRVKAATQAGSTSRTNPAHKALLALLENIEDLQSDESEEAMADSVFDWLDEDSITYRSGAEEDEYLSRQFPYMTANSYFASTSELRLVKGFNPLVMEKVLPYVCVIPGSELLAINVNTLDPENALLLSAMIDGLDISGAQAVLAARPDDGFSNIEEFFEQVNQQGAQNVKSVEKLFTINSEYFKLQSQAEFVELRFSMTTLLQAKDGEVTILARKFGGVQ</sequence>
<reference evidence="13 14" key="1">
    <citation type="submission" date="2015-08" db="EMBL/GenBank/DDBJ databases">
        <title>Draft Genome Sequence of Pseudoalteromonas porphyrae UCD-SED14.</title>
        <authorList>
            <person name="Coil D.A."/>
            <person name="Jospin G."/>
            <person name="Lee R.D."/>
            <person name="Eisen J.A."/>
        </authorList>
    </citation>
    <scope>NUCLEOTIDE SEQUENCE [LARGE SCALE GENOMIC DNA]</scope>
    <source>
        <strain evidence="13 14">UCD-SED14</strain>
    </source>
</reference>
<feature type="domain" description="T2SS protein K second SAM-like" evidence="11">
    <location>
        <begin position="230"/>
        <end position="290"/>
    </location>
</feature>
<evidence type="ECO:0000313" key="13">
    <source>
        <dbReference type="EMBL" id="KPH56741.1"/>
    </source>
</evidence>
<keyword evidence="5 10" id="KW-0997">Cell inner membrane</keyword>
<dbReference type="InterPro" id="IPR005628">
    <property type="entry name" value="GspK"/>
</dbReference>
<evidence type="ECO:0000256" key="4">
    <source>
        <dbReference type="ARBA" id="ARBA00022475"/>
    </source>
</evidence>
<dbReference type="NCBIfam" id="NF037980">
    <property type="entry name" value="T2SS_GspK"/>
    <property type="match status" value="1"/>
</dbReference>
<dbReference type="PATRIC" id="fig|187330.3.peg.3006"/>
<keyword evidence="4 10" id="KW-1003">Cell membrane</keyword>
<dbReference type="InterPro" id="IPR045584">
    <property type="entry name" value="Pilin-like"/>
</dbReference>
<keyword evidence="8" id="KW-1133">Transmembrane helix</keyword>
<comment type="caution">
    <text evidence="13">The sequence shown here is derived from an EMBL/GenBank/DDBJ whole genome shotgun (WGS) entry which is preliminary data.</text>
</comment>
<accession>A0A0N0LU76</accession>
<dbReference type="Pfam" id="PF21687">
    <property type="entry name" value="T2SSK_1st"/>
    <property type="match status" value="1"/>
</dbReference>
<feature type="domain" description="T2SS protein K first SAM-like" evidence="12">
    <location>
        <begin position="110"/>
        <end position="223"/>
    </location>
</feature>
<evidence type="ECO:0000313" key="14">
    <source>
        <dbReference type="Proteomes" id="UP000037848"/>
    </source>
</evidence>
<dbReference type="InterPro" id="IPR049179">
    <property type="entry name" value="T2SSK_SAM-like_2nd"/>
</dbReference>
<evidence type="ECO:0000259" key="12">
    <source>
        <dbReference type="Pfam" id="PF21687"/>
    </source>
</evidence>
<dbReference type="PANTHER" id="PTHR38831:SF1">
    <property type="entry name" value="TYPE II SECRETION SYSTEM PROTEIN K-RELATED"/>
    <property type="match status" value="1"/>
</dbReference>
<dbReference type="STRING" id="187330.AMS58_20360"/>
<keyword evidence="9 10" id="KW-0472">Membrane</keyword>
<evidence type="ECO:0000256" key="7">
    <source>
        <dbReference type="ARBA" id="ARBA00022927"/>
    </source>
</evidence>
<dbReference type="InterPro" id="IPR038072">
    <property type="entry name" value="GspK_central_sf"/>
</dbReference>
<evidence type="ECO:0000256" key="6">
    <source>
        <dbReference type="ARBA" id="ARBA00022692"/>
    </source>
</evidence>
<dbReference type="Pfam" id="PF03934">
    <property type="entry name" value="T2SSK"/>
    <property type="match status" value="1"/>
</dbReference>
<dbReference type="Gene3D" id="1.10.40.60">
    <property type="entry name" value="EpsJ-like"/>
    <property type="match status" value="2"/>
</dbReference>
<dbReference type="Gene3D" id="3.30.1300.30">
    <property type="entry name" value="GSPII I/J protein-like"/>
    <property type="match status" value="1"/>
</dbReference>
<keyword evidence="7" id="KW-0653">Protein transport</keyword>
<dbReference type="EMBL" id="LHPH01000035">
    <property type="protein sequence ID" value="KPH56741.1"/>
    <property type="molecule type" value="Genomic_DNA"/>
</dbReference>
<dbReference type="AlphaFoldDB" id="A0A0N0LU76"/>
<keyword evidence="14" id="KW-1185">Reference proteome</keyword>
<dbReference type="InterPro" id="IPR049031">
    <property type="entry name" value="T2SSK_SAM-like_1st"/>
</dbReference>
<protein>
    <recommendedName>
        <fullName evidence="10">Type II secretion system protein K</fullName>
    </recommendedName>
</protein>
<dbReference type="GO" id="GO:0005886">
    <property type="term" value="C:plasma membrane"/>
    <property type="evidence" value="ECO:0007669"/>
    <property type="project" value="UniProtKB-SubCell"/>
</dbReference>
<evidence type="ECO:0000256" key="1">
    <source>
        <dbReference type="ARBA" id="ARBA00004533"/>
    </source>
</evidence>
<evidence type="ECO:0000259" key="11">
    <source>
        <dbReference type="Pfam" id="PF03934"/>
    </source>
</evidence>
<evidence type="ECO:0000256" key="9">
    <source>
        <dbReference type="ARBA" id="ARBA00023136"/>
    </source>
</evidence>
<gene>
    <name evidence="13" type="ORF">ADS77_20390</name>
</gene>
<evidence type="ECO:0000256" key="10">
    <source>
        <dbReference type="PIRNR" id="PIRNR002786"/>
    </source>
</evidence>
<evidence type="ECO:0000256" key="2">
    <source>
        <dbReference type="ARBA" id="ARBA00007246"/>
    </source>
</evidence>
<proteinExistence type="inferred from homology"/>
<organism evidence="13 14">
    <name type="scientific">Pseudoalteromonas porphyrae</name>
    <dbReference type="NCBI Taxonomy" id="187330"/>
    <lineage>
        <taxon>Bacteria</taxon>
        <taxon>Pseudomonadati</taxon>
        <taxon>Pseudomonadota</taxon>
        <taxon>Gammaproteobacteria</taxon>
        <taxon>Alteromonadales</taxon>
        <taxon>Pseudoalteromonadaceae</taxon>
        <taxon>Pseudoalteromonas</taxon>
    </lineage>
</organism>
<dbReference type="OrthoDB" id="9788973at2"/>
<evidence type="ECO:0000256" key="3">
    <source>
        <dbReference type="ARBA" id="ARBA00022448"/>
    </source>
</evidence>
<dbReference type="Proteomes" id="UP000037848">
    <property type="component" value="Unassembled WGS sequence"/>
</dbReference>
<keyword evidence="6" id="KW-0812">Transmembrane</keyword>